<evidence type="ECO:0000256" key="2">
    <source>
        <dbReference type="ARBA" id="ARBA00022695"/>
    </source>
</evidence>
<feature type="non-terminal residue" evidence="4">
    <location>
        <position position="105"/>
    </location>
</feature>
<dbReference type="InterPro" id="IPR029044">
    <property type="entry name" value="Nucleotide-diphossugar_trans"/>
</dbReference>
<dbReference type="SUPFAM" id="SSF53448">
    <property type="entry name" value="Nucleotide-diphospho-sugar transferases"/>
    <property type="match status" value="1"/>
</dbReference>
<protein>
    <recommendedName>
        <fullName evidence="3">MobA-like NTP transferase domain-containing protein</fullName>
    </recommendedName>
</protein>
<proteinExistence type="predicted"/>
<evidence type="ECO:0000259" key="3">
    <source>
        <dbReference type="Pfam" id="PF12804"/>
    </source>
</evidence>
<dbReference type="PANTHER" id="PTHR43584:SF8">
    <property type="entry name" value="N-ACETYLMURAMATE ALPHA-1-PHOSPHATE URIDYLYLTRANSFERASE"/>
    <property type="match status" value="1"/>
</dbReference>
<feature type="domain" description="MobA-like NTP transferase" evidence="3">
    <location>
        <begin position="3"/>
        <end position="97"/>
    </location>
</feature>
<gene>
    <name evidence="4" type="ORF">METZ01_LOCUS188762</name>
</gene>
<dbReference type="InterPro" id="IPR050065">
    <property type="entry name" value="GlmU-like"/>
</dbReference>
<dbReference type="EMBL" id="UINC01038622">
    <property type="protein sequence ID" value="SVB35908.1"/>
    <property type="molecule type" value="Genomic_DNA"/>
</dbReference>
<sequence length="105" mass="11702">MKVVIISAGDASRLSQLTKEKPKGLLDINGKTILDRQISLFRSHGIDDIIIIRGTQSFGIKNVSYIRDEHCEQHDVLGSLMTAKNEIEGKVITSYSDILFDESIL</sequence>
<dbReference type="Gene3D" id="3.90.550.10">
    <property type="entry name" value="Spore Coat Polysaccharide Biosynthesis Protein SpsA, Chain A"/>
    <property type="match status" value="1"/>
</dbReference>
<evidence type="ECO:0000256" key="1">
    <source>
        <dbReference type="ARBA" id="ARBA00022679"/>
    </source>
</evidence>
<dbReference type="GO" id="GO:0016779">
    <property type="term" value="F:nucleotidyltransferase activity"/>
    <property type="evidence" value="ECO:0007669"/>
    <property type="project" value="UniProtKB-KW"/>
</dbReference>
<dbReference type="PANTHER" id="PTHR43584">
    <property type="entry name" value="NUCLEOTIDYL TRANSFERASE"/>
    <property type="match status" value="1"/>
</dbReference>
<organism evidence="4">
    <name type="scientific">marine metagenome</name>
    <dbReference type="NCBI Taxonomy" id="408172"/>
    <lineage>
        <taxon>unclassified sequences</taxon>
        <taxon>metagenomes</taxon>
        <taxon>ecological metagenomes</taxon>
    </lineage>
</organism>
<keyword evidence="2" id="KW-0548">Nucleotidyltransferase</keyword>
<keyword evidence="1" id="KW-0808">Transferase</keyword>
<evidence type="ECO:0000313" key="4">
    <source>
        <dbReference type="EMBL" id="SVB35908.1"/>
    </source>
</evidence>
<dbReference type="Pfam" id="PF12804">
    <property type="entry name" value="NTP_transf_3"/>
    <property type="match status" value="1"/>
</dbReference>
<name>A0A382DBW9_9ZZZZ</name>
<reference evidence="4" key="1">
    <citation type="submission" date="2018-05" db="EMBL/GenBank/DDBJ databases">
        <authorList>
            <person name="Lanie J.A."/>
            <person name="Ng W.-L."/>
            <person name="Kazmierczak K.M."/>
            <person name="Andrzejewski T.M."/>
            <person name="Davidsen T.M."/>
            <person name="Wayne K.J."/>
            <person name="Tettelin H."/>
            <person name="Glass J.I."/>
            <person name="Rusch D."/>
            <person name="Podicherti R."/>
            <person name="Tsui H.-C.T."/>
            <person name="Winkler M.E."/>
        </authorList>
    </citation>
    <scope>NUCLEOTIDE SEQUENCE</scope>
</reference>
<accession>A0A382DBW9</accession>
<dbReference type="InterPro" id="IPR025877">
    <property type="entry name" value="MobA-like_NTP_Trfase"/>
</dbReference>
<dbReference type="AlphaFoldDB" id="A0A382DBW9"/>